<reference evidence="1" key="3">
    <citation type="submission" date="2020-06" db="EMBL/GenBank/DDBJ databases">
        <title>Helianthus annuus Genome sequencing and assembly Release 2.</title>
        <authorList>
            <person name="Gouzy J."/>
            <person name="Langlade N."/>
            <person name="Munos S."/>
        </authorList>
    </citation>
    <scope>NUCLEOTIDE SEQUENCE</scope>
    <source>
        <tissue evidence="1">Leaves</tissue>
    </source>
</reference>
<dbReference type="Gramene" id="mRNA:HanXRQr2_Chr07g0285841">
    <property type="protein sequence ID" value="mRNA:HanXRQr2_Chr07g0285841"/>
    <property type="gene ID" value="HanXRQr2_Chr07g0285841"/>
</dbReference>
<evidence type="ECO:0000313" key="1">
    <source>
        <dbReference type="EMBL" id="KAF5797862.1"/>
    </source>
</evidence>
<dbReference type="EMBL" id="MNCJ02000322">
    <property type="protein sequence ID" value="KAF5797862.1"/>
    <property type="molecule type" value="Genomic_DNA"/>
</dbReference>
<organism evidence="3 4">
    <name type="scientific">Helianthus annuus</name>
    <name type="common">Common sunflower</name>
    <dbReference type="NCBI Taxonomy" id="4232"/>
    <lineage>
        <taxon>Eukaryota</taxon>
        <taxon>Viridiplantae</taxon>
        <taxon>Streptophyta</taxon>
        <taxon>Embryophyta</taxon>
        <taxon>Tracheophyta</taxon>
        <taxon>Spermatophyta</taxon>
        <taxon>Magnoliopsida</taxon>
        <taxon>eudicotyledons</taxon>
        <taxon>Gunneridae</taxon>
        <taxon>Pentapetalae</taxon>
        <taxon>asterids</taxon>
        <taxon>campanulids</taxon>
        <taxon>Asterales</taxon>
        <taxon>Asteraceae</taxon>
        <taxon>Asteroideae</taxon>
        <taxon>Heliantheae alliance</taxon>
        <taxon>Heliantheae</taxon>
        <taxon>Helianthus</taxon>
    </lineage>
</organism>
<gene>
    <name evidence="3" type="ORF">HannXRQ_Chr01g0026661</name>
    <name evidence="2" type="ORF">HanXRQr2_Chr01g0039461</name>
    <name evidence="1" type="ORF">HanXRQr2_Chr07g0285841</name>
</gene>
<protein>
    <submittedName>
        <fullName evidence="3">Uncharacterized protein</fullName>
    </submittedName>
</protein>
<reference evidence="3" key="2">
    <citation type="submission" date="2017-02" db="EMBL/GenBank/DDBJ databases">
        <title>Sunflower complete genome.</title>
        <authorList>
            <person name="Langlade N."/>
            <person name="Munos S."/>
        </authorList>
    </citation>
    <scope>NUCLEOTIDE SEQUENCE [LARGE SCALE GENOMIC DNA]</scope>
    <source>
        <tissue evidence="3">Leaves</tissue>
    </source>
</reference>
<sequence>MCKKTMKTIEKMMRMDGGMVLVELIMLITVTTRRSTKYKISPEENVFGPSKLFQPTCEAKSLKNKIAKQLKYAES</sequence>
<dbReference type="EMBL" id="MNCJ02000316">
    <property type="protein sequence ID" value="KAF5823541.1"/>
    <property type="molecule type" value="Genomic_DNA"/>
</dbReference>
<accession>A0A251VRD9</accession>
<proteinExistence type="predicted"/>
<evidence type="ECO:0000313" key="3">
    <source>
        <dbReference type="EMBL" id="OTG38157.1"/>
    </source>
</evidence>
<evidence type="ECO:0000313" key="2">
    <source>
        <dbReference type="EMBL" id="KAF5823541.1"/>
    </source>
</evidence>
<reference evidence="1 4" key="1">
    <citation type="journal article" date="2017" name="Nature">
        <title>The sunflower genome provides insights into oil metabolism, flowering and Asterid evolution.</title>
        <authorList>
            <person name="Badouin H."/>
            <person name="Gouzy J."/>
            <person name="Grassa C.J."/>
            <person name="Murat F."/>
            <person name="Staton S.E."/>
            <person name="Cottret L."/>
            <person name="Lelandais-Briere C."/>
            <person name="Owens G.L."/>
            <person name="Carrere S."/>
            <person name="Mayjonade B."/>
            <person name="Legrand L."/>
            <person name="Gill N."/>
            <person name="Kane N.C."/>
            <person name="Bowers J.E."/>
            <person name="Hubner S."/>
            <person name="Bellec A."/>
            <person name="Berard A."/>
            <person name="Berges H."/>
            <person name="Blanchet N."/>
            <person name="Boniface M.C."/>
            <person name="Brunel D."/>
            <person name="Catrice O."/>
            <person name="Chaidir N."/>
            <person name="Claudel C."/>
            <person name="Donnadieu C."/>
            <person name="Faraut T."/>
            <person name="Fievet G."/>
            <person name="Helmstetter N."/>
            <person name="King M."/>
            <person name="Knapp S.J."/>
            <person name="Lai Z."/>
            <person name="Le Paslier M.C."/>
            <person name="Lippi Y."/>
            <person name="Lorenzon L."/>
            <person name="Mandel J.R."/>
            <person name="Marage G."/>
            <person name="Marchand G."/>
            <person name="Marquand E."/>
            <person name="Bret-Mestries E."/>
            <person name="Morien E."/>
            <person name="Nambeesan S."/>
            <person name="Nguyen T."/>
            <person name="Pegot-Espagnet P."/>
            <person name="Pouilly N."/>
            <person name="Raftis F."/>
            <person name="Sallet E."/>
            <person name="Schiex T."/>
            <person name="Thomas J."/>
            <person name="Vandecasteele C."/>
            <person name="Vares D."/>
            <person name="Vear F."/>
            <person name="Vautrin S."/>
            <person name="Crespi M."/>
            <person name="Mangin B."/>
            <person name="Burke J.M."/>
            <person name="Salse J."/>
            <person name="Munos S."/>
            <person name="Vincourt P."/>
            <person name="Rieseberg L.H."/>
            <person name="Langlade N.B."/>
        </authorList>
    </citation>
    <scope>NUCLEOTIDE SEQUENCE [LARGE SCALE GENOMIC DNA]</scope>
    <source>
        <strain evidence="4">cv. SF193</strain>
        <tissue evidence="1">Leaves</tissue>
    </source>
</reference>
<dbReference type="Proteomes" id="UP000215914">
    <property type="component" value="Chromosome 1"/>
</dbReference>
<dbReference type="InParanoid" id="A0A251VRD9"/>
<dbReference type="Gramene" id="mRNA:HanXRQr2_Chr01g0039461">
    <property type="protein sequence ID" value="mRNA:HanXRQr2_Chr01g0039461"/>
    <property type="gene ID" value="HanXRQr2_Chr01g0039461"/>
</dbReference>
<keyword evidence="4" id="KW-1185">Reference proteome</keyword>
<dbReference type="AlphaFoldDB" id="A0A251VRD9"/>
<name>A0A251VRD9_HELAN</name>
<evidence type="ECO:0000313" key="4">
    <source>
        <dbReference type="Proteomes" id="UP000215914"/>
    </source>
</evidence>
<dbReference type="EMBL" id="CM007890">
    <property type="protein sequence ID" value="OTG38157.1"/>
    <property type="molecule type" value="Genomic_DNA"/>
</dbReference>